<sequence length="255" mass="29687">MGQWLGERVKTGGTMYLLNKTMNGIRLYYLILLGILYLSFYQSSVYFLFFTNTILAYIPIELTFLAMYCKKKYIIVVVVCLWLVFLPNNFYLMTDLFHLSLLTPYDEVTLLISKDLMNWIKLFLILLAVMPSTILGCWSIDKIARILVEKLTIGVYPALLIACLLFMDSIGIYIGRFTRLNSTDIFVRHNQALQKIFADFEDIDNRSIVLLLLLYLFLCGIMIGYQLIKQLLYKNWEESVKSNGCTHSRRQSSHK</sequence>
<keyword evidence="1" id="KW-0812">Transmembrane</keyword>
<reference evidence="2 3" key="1">
    <citation type="submission" date="2019-04" db="EMBL/GenBank/DDBJ databases">
        <title>Step-wise assembly of the neonatal virome modulated by breast feeding.</title>
        <authorList>
            <person name="Liang G."/>
            <person name="Bushman F."/>
        </authorList>
    </citation>
    <scope>NUCLEOTIDE SEQUENCE [LARGE SCALE GENOMIC DNA]</scope>
    <source>
        <strain evidence="2 3">E3404</strain>
    </source>
</reference>
<dbReference type="RefSeq" id="WP_159151043.1">
    <property type="nucleotide sequence ID" value="NZ_JADMHL010000008.1"/>
</dbReference>
<feature type="transmembrane region" description="Helical" evidence="1">
    <location>
        <begin position="73"/>
        <end position="92"/>
    </location>
</feature>
<dbReference type="Pfam" id="PF07099">
    <property type="entry name" value="DUF1361"/>
    <property type="match status" value="1"/>
</dbReference>
<keyword evidence="1" id="KW-0472">Membrane</keyword>
<accession>A0A6I4XCN6</accession>
<name>A0A6I4XCN6_ENTGA</name>
<protein>
    <submittedName>
        <fullName evidence="2">DUF1361 domain-containing protein</fullName>
    </submittedName>
</protein>
<gene>
    <name evidence="2" type="ORF">GTI89_04585</name>
</gene>
<feature type="transmembrane region" description="Helical" evidence="1">
    <location>
        <begin position="208"/>
        <end position="228"/>
    </location>
</feature>
<dbReference type="EMBL" id="WVTI01000003">
    <property type="protein sequence ID" value="MXS25353.1"/>
    <property type="molecule type" value="Genomic_DNA"/>
</dbReference>
<feature type="transmembrane region" description="Helical" evidence="1">
    <location>
        <begin position="119"/>
        <end position="141"/>
    </location>
</feature>
<dbReference type="Proteomes" id="UP000439965">
    <property type="component" value="Unassembled WGS sequence"/>
</dbReference>
<feature type="transmembrane region" description="Helical" evidence="1">
    <location>
        <begin position="153"/>
        <end position="174"/>
    </location>
</feature>
<keyword evidence="1" id="KW-1133">Transmembrane helix</keyword>
<evidence type="ECO:0000313" key="3">
    <source>
        <dbReference type="Proteomes" id="UP000439965"/>
    </source>
</evidence>
<proteinExistence type="predicted"/>
<evidence type="ECO:0000313" key="2">
    <source>
        <dbReference type="EMBL" id="MXS25353.1"/>
    </source>
</evidence>
<feature type="transmembrane region" description="Helical" evidence="1">
    <location>
        <begin position="46"/>
        <end position="66"/>
    </location>
</feature>
<dbReference type="InterPro" id="IPR009793">
    <property type="entry name" value="DUF1361"/>
</dbReference>
<organism evidence="2 3">
    <name type="scientific">Enterococcus gallinarum</name>
    <dbReference type="NCBI Taxonomy" id="1353"/>
    <lineage>
        <taxon>Bacteria</taxon>
        <taxon>Bacillati</taxon>
        <taxon>Bacillota</taxon>
        <taxon>Bacilli</taxon>
        <taxon>Lactobacillales</taxon>
        <taxon>Enterococcaceae</taxon>
        <taxon>Enterococcus</taxon>
    </lineage>
</organism>
<evidence type="ECO:0000256" key="1">
    <source>
        <dbReference type="SAM" id="Phobius"/>
    </source>
</evidence>
<comment type="caution">
    <text evidence="2">The sequence shown here is derived from an EMBL/GenBank/DDBJ whole genome shotgun (WGS) entry which is preliminary data.</text>
</comment>
<dbReference type="AlphaFoldDB" id="A0A6I4XCN6"/>
<feature type="transmembrane region" description="Helical" evidence="1">
    <location>
        <begin position="21"/>
        <end position="40"/>
    </location>
</feature>